<keyword evidence="3" id="KW-1185">Reference proteome</keyword>
<protein>
    <submittedName>
        <fullName evidence="2">Uncharacterized protein</fullName>
    </submittedName>
</protein>
<reference evidence="3" key="1">
    <citation type="submission" date="2020-05" db="EMBL/GenBank/DDBJ databases">
        <title>Novel species in genus Nocardioides.</title>
        <authorList>
            <person name="Zhang G."/>
        </authorList>
    </citation>
    <scope>NUCLEOTIDE SEQUENCE [LARGE SCALE GENOMIC DNA]</scope>
    <source>
        <strain evidence="3">zg-1050</strain>
    </source>
</reference>
<evidence type="ECO:0000313" key="3">
    <source>
        <dbReference type="Proteomes" id="UP000503297"/>
    </source>
</evidence>
<accession>A0A6M8J117</accession>
<dbReference type="KEGG" id="bwa:HLV38_02940"/>
<gene>
    <name evidence="2" type="ORF">HLV38_02940</name>
</gene>
<feature type="region of interest" description="Disordered" evidence="1">
    <location>
        <begin position="1"/>
        <end position="52"/>
    </location>
</feature>
<feature type="compositionally biased region" description="Gly residues" evidence="1">
    <location>
        <begin position="43"/>
        <end position="52"/>
    </location>
</feature>
<dbReference type="RefSeq" id="WP_173164149.1">
    <property type="nucleotide sequence ID" value="NZ_CP053716.1"/>
</dbReference>
<dbReference type="Proteomes" id="UP000503297">
    <property type="component" value="Chromosome"/>
</dbReference>
<feature type="compositionally biased region" description="Basic and acidic residues" evidence="1">
    <location>
        <begin position="1"/>
        <end position="42"/>
    </location>
</feature>
<dbReference type="EMBL" id="CP053716">
    <property type="protein sequence ID" value="QKF07194.1"/>
    <property type="molecule type" value="Genomic_DNA"/>
</dbReference>
<proteinExistence type="predicted"/>
<organism evidence="2 3">
    <name type="scientific">Berryella wangjianweii</name>
    <dbReference type="NCBI Taxonomy" id="2734634"/>
    <lineage>
        <taxon>Bacteria</taxon>
        <taxon>Bacillati</taxon>
        <taxon>Actinomycetota</taxon>
        <taxon>Coriobacteriia</taxon>
        <taxon>Eggerthellales</taxon>
        <taxon>Eggerthellaceae</taxon>
        <taxon>Berryella</taxon>
    </lineage>
</organism>
<evidence type="ECO:0000313" key="2">
    <source>
        <dbReference type="EMBL" id="QKF07194.1"/>
    </source>
</evidence>
<name>A0A6M8J117_9ACTN</name>
<evidence type="ECO:0000256" key="1">
    <source>
        <dbReference type="SAM" id="MobiDB-lite"/>
    </source>
</evidence>
<dbReference type="AlphaFoldDB" id="A0A6M8J117"/>
<sequence>MDELDKARGRADGREDALARDEAGGAPDIDWKAETRKWERPRSGGGVFLRCR</sequence>